<evidence type="ECO:0000256" key="1">
    <source>
        <dbReference type="SAM" id="MobiDB-lite"/>
    </source>
</evidence>
<dbReference type="Proteomes" id="UP001066276">
    <property type="component" value="Chromosome 8"/>
</dbReference>
<proteinExistence type="predicted"/>
<comment type="caution">
    <text evidence="2">The sequence shown here is derived from an EMBL/GenBank/DDBJ whole genome shotgun (WGS) entry which is preliminary data.</text>
</comment>
<accession>A0AAV7NY57</accession>
<feature type="compositionally biased region" description="Polar residues" evidence="1">
    <location>
        <begin position="51"/>
        <end position="60"/>
    </location>
</feature>
<evidence type="ECO:0000313" key="2">
    <source>
        <dbReference type="EMBL" id="KAJ1119890.1"/>
    </source>
</evidence>
<feature type="region of interest" description="Disordered" evidence="1">
    <location>
        <begin position="35"/>
        <end position="110"/>
    </location>
</feature>
<reference evidence="2" key="1">
    <citation type="journal article" date="2022" name="bioRxiv">
        <title>Sequencing and chromosome-scale assembly of the giantPleurodeles waltlgenome.</title>
        <authorList>
            <person name="Brown T."/>
            <person name="Elewa A."/>
            <person name="Iarovenko S."/>
            <person name="Subramanian E."/>
            <person name="Araus A.J."/>
            <person name="Petzold A."/>
            <person name="Susuki M."/>
            <person name="Suzuki K.-i.T."/>
            <person name="Hayashi T."/>
            <person name="Toyoda A."/>
            <person name="Oliveira C."/>
            <person name="Osipova E."/>
            <person name="Leigh N.D."/>
            <person name="Simon A."/>
            <person name="Yun M.H."/>
        </authorList>
    </citation>
    <scope>NUCLEOTIDE SEQUENCE</scope>
    <source>
        <strain evidence="2">20211129_DDA</strain>
        <tissue evidence="2">Liver</tissue>
    </source>
</reference>
<dbReference type="AlphaFoldDB" id="A0AAV7NY57"/>
<evidence type="ECO:0000313" key="3">
    <source>
        <dbReference type="Proteomes" id="UP001066276"/>
    </source>
</evidence>
<organism evidence="2 3">
    <name type="scientific">Pleurodeles waltl</name>
    <name type="common">Iberian ribbed newt</name>
    <dbReference type="NCBI Taxonomy" id="8319"/>
    <lineage>
        <taxon>Eukaryota</taxon>
        <taxon>Metazoa</taxon>
        <taxon>Chordata</taxon>
        <taxon>Craniata</taxon>
        <taxon>Vertebrata</taxon>
        <taxon>Euteleostomi</taxon>
        <taxon>Amphibia</taxon>
        <taxon>Batrachia</taxon>
        <taxon>Caudata</taxon>
        <taxon>Salamandroidea</taxon>
        <taxon>Salamandridae</taxon>
        <taxon>Pleurodelinae</taxon>
        <taxon>Pleurodeles</taxon>
    </lineage>
</organism>
<feature type="compositionally biased region" description="Basic and acidic residues" evidence="1">
    <location>
        <begin position="39"/>
        <end position="49"/>
    </location>
</feature>
<gene>
    <name evidence="2" type="ORF">NDU88_008074</name>
</gene>
<name>A0AAV7NY57_PLEWA</name>
<dbReference type="EMBL" id="JANPWB010000012">
    <property type="protein sequence ID" value="KAJ1119890.1"/>
    <property type="molecule type" value="Genomic_DNA"/>
</dbReference>
<sequence length="110" mass="11567">MEIAEANGELDLEEIIKAAREAATTCSKDWILKQIKGAGSDEKETREVHGGSSTTDTAGSDVTPPETKKQLRNASRGAKKGDRREAGEPAEAATPGPSKKAKTSSESKLA</sequence>
<protein>
    <submittedName>
        <fullName evidence="2">Uncharacterized protein</fullName>
    </submittedName>
</protein>
<keyword evidence="3" id="KW-1185">Reference proteome</keyword>